<dbReference type="AlphaFoldDB" id="A0AAD1J011"/>
<accession>A0AAD1J011</accession>
<organism evidence="2 3">
    <name type="scientific">Mycolicibacterium monacense</name>
    <name type="common">Mycobacterium monacense</name>
    <dbReference type="NCBI Taxonomy" id="85693"/>
    <lineage>
        <taxon>Bacteria</taxon>
        <taxon>Bacillati</taxon>
        <taxon>Actinomycetota</taxon>
        <taxon>Actinomycetes</taxon>
        <taxon>Mycobacteriales</taxon>
        <taxon>Mycobacteriaceae</taxon>
        <taxon>Mycolicibacterium</taxon>
    </lineage>
</organism>
<feature type="region of interest" description="Disordered" evidence="1">
    <location>
        <begin position="1"/>
        <end position="20"/>
    </location>
</feature>
<dbReference type="EMBL" id="AP022617">
    <property type="protein sequence ID" value="BBZ59787.1"/>
    <property type="molecule type" value="Genomic_DNA"/>
</dbReference>
<evidence type="ECO:0000313" key="2">
    <source>
        <dbReference type="EMBL" id="BBZ59787.1"/>
    </source>
</evidence>
<evidence type="ECO:0000313" key="3">
    <source>
        <dbReference type="Proteomes" id="UP000466039"/>
    </source>
</evidence>
<name>A0AAD1J011_MYCMB</name>
<dbReference type="Proteomes" id="UP000466039">
    <property type="component" value="Chromosome"/>
</dbReference>
<reference evidence="2 3" key="1">
    <citation type="journal article" date="2019" name="Emerg. Microbes Infect.">
        <title>Comprehensive subspecies identification of 175 nontuberculous mycobacteria species based on 7547 genomic profiles.</title>
        <authorList>
            <person name="Matsumoto Y."/>
            <person name="Kinjo T."/>
            <person name="Motooka D."/>
            <person name="Nabeya D."/>
            <person name="Jung N."/>
            <person name="Uechi K."/>
            <person name="Horii T."/>
            <person name="Iida T."/>
            <person name="Fujita J."/>
            <person name="Nakamura S."/>
        </authorList>
    </citation>
    <scope>NUCLEOTIDE SEQUENCE [LARGE SCALE GENOMIC DNA]</scope>
    <source>
        <strain evidence="2 3">JCM 15658</strain>
    </source>
</reference>
<keyword evidence="3" id="KW-1185">Reference proteome</keyword>
<evidence type="ECO:0000256" key="1">
    <source>
        <dbReference type="SAM" id="MobiDB-lite"/>
    </source>
</evidence>
<protein>
    <submittedName>
        <fullName evidence="2">Uncharacterized protein</fullName>
    </submittedName>
</protein>
<gene>
    <name evidence="2" type="ORF">MMON_10880</name>
</gene>
<proteinExistence type="predicted"/>
<sequence>MPIPERSRSGTHQRTRDHDAFTGSSGWLSAAIVPCTLAHTPNLGYPLTGSTLVVAAGGVDGSNHRECNGIRITAIQTVFGVHRPA</sequence>